<gene>
    <name evidence="1" type="ORF">D8674_000621</name>
</gene>
<comment type="caution">
    <text evidence="1">The sequence shown here is derived from an EMBL/GenBank/DDBJ whole genome shotgun (WGS) entry which is preliminary data.</text>
</comment>
<sequence length="172" mass="19318">MLPQSSLVVLCHDRDTNGYLVKLRTFDLVLFFDCANVLSLKGKLVQLSEPRVMNDLLSLVAAQLRMNSAEPHQGQRIDDIDAKLNYRRIQDLGDFKGQDVFKLLGVPIYHTDGSNSRDLEELSELEKAIQLSLAEVTSVSAEKALSKEENGLCVFYWNGSFDTICRKMTCSS</sequence>
<reference evidence="1 2" key="1">
    <citation type="submission" date="2019-09" db="EMBL/GenBank/DDBJ databases">
        <authorList>
            <person name="Ou C."/>
        </authorList>
    </citation>
    <scope>NUCLEOTIDE SEQUENCE [LARGE SCALE GENOMIC DNA]</scope>
    <source>
        <strain evidence="1">S2</strain>
        <tissue evidence="1">Leaf</tissue>
    </source>
</reference>
<keyword evidence="2" id="KW-1185">Reference proteome</keyword>
<evidence type="ECO:0000313" key="2">
    <source>
        <dbReference type="Proteomes" id="UP000327157"/>
    </source>
</evidence>
<dbReference type="OrthoDB" id="10630204at2759"/>
<accession>A0A5N5F6J6</accession>
<organism evidence="1 2">
    <name type="scientific">Pyrus ussuriensis x Pyrus communis</name>
    <dbReference type="NCBI Taxonomy" id="2448454"/>
    <lineage>
        <taxon>Eukaryota</taxon>
        <taxon>Viridiplantae</taxon>
        <taxon>Streptophyta</taxon>
        <taxon>Embryophyta</taxon>
        <taxon>Tracheophyta</taxon>
        <taxon>Spermatophyta</taxon>
        <taxon>Magnoliopsida</taxon>
        <taxon>eudicotyledons</taxon>
        <taxon>Gunneridae</taxon>
        <taxon>Pentapetalae</taxon>
        <taxon>rosids</taxon>
        <taxon>fabids</taxon>
        <taxon>Rosales</taxon>
        <taxon>Rosaceae</taxon>
        <taxon>Amygdaloideae</taxon>
        <taxon>Maleae</taxon>
        <taxon>Pyrus</taxon>
    </lineage>
</organism>
<protein>
    <submittedName>
        <fullName evidence="1">Uncharacterized protein</fullName>
    </submittedName>
</protein>
<evidence type="ECO:0000313" key="1">
    <source>
        <dbReference type="EMBL" id="KAB2597701.1"/>
    </source>
</evidence>
<dbReference type="Proteomes" id="UP000327157">
    <property type="component" value="Chromosome 1"/>
</dbReference>
<dbReference type="EMBL" id="SMOL01000768">
    <property type="protein sequence ID" value="KAB2597701.1"/>
    <property type="molecule type" value="Genomic_DNA"/>
</dbReference>
<name>A0A5N5F6J6_9ROSA</name>
<reference evidence="2" key="2">
    <citation type="submission" date="2019-10" db="EMBL/GenBank/DDBJ databases">
        <title>A de novo genome assembly of a pear dwarfing rootstock.</title>
        <authorList>
            <person name="Wang F."/>
            <person name="Wang J."/>
            <person name="Li S."/>
            <person name="Zhang Y."/>
            <person name="Fang M."/>
            <person name="Ma L."/>
            <person name="Zhao Y."/>
            <person name="Jiang S."/>
        </authorList>
    </citation>
    <scope>NUCLEOTIDE SEQUENCE [LARGE SCALE GENOMIC DNA]</scope>
</reference>
<dbReference type="AlphaFoldDB" id="A0A5N5F6J6"/>
<proteinExistence type="predicted"/>
<reference evidence="1 2" key="3">
    <citation type="submission" date="2019-11" db="EMBL/GenBank/DDBJ databases">
        <title>A de novo genome assembly of a pear dwarfing rootstock.</title>
        <authorList>
            <person name="Wang F."/>
            <person name="Wang J."/>
            <person name="Li S."/>
            <person name="Zhang Y."/>
            <person name="Fang M."/>
            <person name="Ma L."/>
            <person name="Zhao Y."/>
            <person name="Jiang S."/>
        </authorList>
    </citation>
    <scope>NUCLEOTIDE SEQUENCE [LARGE SCALE GENOMIC DNA]</scope>
    <source>
        <strain evidence="1">S2</strain>
        <tissue evidence="1">Leaf</tissue>
    </source>
</reference>